<name>A0A164X615_9CRUS</name>
<sequence length="60" mass="7039">MIIKNKVPIFMWKTKNEKTKTKKKTIAVECVVRYASLDVSRPYTLLCMKLGRSMGRHQTH</sequence>
<dbReference type="EMBL" id="LRGB01001005">
    <property type="protein sequence ID" value="KZS13904.1"/>
    <property type="molecule type" value="Genomic_DNA"/>
</dbReference>
<proteinExistence type="predicted"/>
<dbReference type="AlphaFoldDB" id="A0A164X615"/>
<organism evidence="1 2">
    <name type="scientific">Daphnia magna</name>
    <dbReference type="NCBI Taxonomy" id="35525"/>
    <lineage>
        <taxon>Eukaryota</taxon>
        <taxon>Metazoa</taxon>
        <taxon>Ecdysozoa</taxon>
        <taxon>Arthropoda</taxon>
        <taxon>Crustacea</taxon>
        <taxon>Branchiopoda</taxon>
        <taxon>Diplostraca</taxon>
        <taxon>Cladocera</taxon>
        <taxon>Anomopoda</taxon>
        <taxon>Daphniidae</taxon>
        <taxon>Daphnia</taxon>
    </lineage>
</organism>
<keyword evidence="2" id="KW-1185">Reference proteome</keyword>
<evidence type="ECO:0000313" key="2">
    <source>
        <dbReference type="Proteomes" id="UP000076858"/>
    </source>
</evidence>
<dbReference type="Proteomes" id="UP000076858">
    <property type="component" value="Unassembled WGS sequence"/>
</dbReference>
<reference evidence="1 2" key="1">
    <citation type="submission" date="2016-03" db="EMBL/GenBank/DDBJ databases">
        <title>EvidentialGene: Evidence-directed Construction of Genes on Genomes.</title>
        <authorList>
            <person name="Gilbert D.G."/>
            <person name="Choi J.-H."/>
            <person name="Mockaitis K."/>
            <person name="Colbourne J."/>
            <person name="Pfrender M."/>
        </authorList>
    </citation>
    <scope>NUCLEOTIDE SEQUENCE [LARGE SCALE GENOMIC DNA]</scope>
    <source>
        <strain evidence="1 2">Xinb3</strain>
        <tissue evidence="1">Complete organism</tissue>
    </source>
</reference>
<protein>
    <submittedName>
        <fullName evidence="1">Uncharacterized protein</fullName>
    </submittedName>
</protein>
<evidence type="ECO:0000313" key="1">
    <source>
        <dbReference type="EMBL" id="KZS13904.1"/>
    </source>
</evidence>
<comment type="caution">
    <text evidence="1">The sequence shown here is derived from an EMBL/GenBank/DDBJ whole genome shotgun (WGS) entry which is preliminary data.</text>
</comment>
<gene>
    <name evidence="1" type="ORF">APZ42_020529</name>
</gene>
<accession>A0A164X615</accession>